<reference evidence="1 2" key="1">
    <citation type="submission" date="2022-12" db="EMBL/GenBank/DDBJ databases">
        <title>Chromosome-scale assembly of the Ensete ventricosum genome.</title>
        <authorList>
            <person name="Dussert Y."/>
            <person name="Stocks J."/>
            <person name="Wendawek A."/>
            <person name="Woldeyes F."/>
            <person name="Nichols R.A."/>
            <person name="Borrell J.S."/>
        </authorList>
    </citation>
    <scope>NUCLEOTIDE SEQUENCE [LARGE SCALE GENOMIC DNA]</scope>
    <source>
        <strain evidence="2">cv. Maze</strain>
        <tissue evidence="1">Seeds</tissue>
    </source>
</reference>
<protein>
    <submittedName>
        <fullName evidence="1">Uncharacterized protein</fullName>
    </submittedName>
</protein>
<accession>A0AAV8R273</accession>
<organism evidence="1 2">
    <name type="scientific">Ensete ventricosum</name>
    <name type="common">Abyssinian banana</name>
    <name type="synonym">Musa ensete</name>
    <dbReference type="NCBI Taxonomy" id="4639"/>
    <lineage>
        <taxon>Eukaryota</taxon>
        <taxon>Viridiplantae</taxon>
        <taxon>Streptophyta</taxon>
        <taxon>Embryophyta</taxon>
        <taxon>Tracheophyta</taxon>
        <taxon>Spermatophyta</taxon>
        <taxon>Magnoliopsida</taxon>
        <taxon>Liliopsida</taxon>
        <taxon>Zingiberales</taxon>
        <taxon>Musaceae</taxon>
        <taxon>Ensete</taxon>
    </lineage>
</organism>
<proteinExistence type="predicted"/>
<dbReference type="Proteomes" id="UP001222027">
    <property type="component" value="Unassembled WGS sequence"/>
</dbReference>
<dbReference type="AlphaFoldDB" id="A0AAV8R273"/>
<name>A0AAV8R273_ENSVE</name>
<sequence>MAASIWYLSKSKVMIVTYSASCAATGITARAYLCCCCGWKLGEVTENTLAASGALPFIRLGDEAALAVRPLFLPSFNAVHPLAESEATRSSNKSLSFSKDLVFGPHQLYFSGLSLNREIQLAAGATVFTPTST</sequence>
<evidence type="ECO:0000313" key="2">
    <source>
        <dbReference type="Proteomes" id="UP001222027"/>
    </source>
</evidence>
<evidence type="ECO:0000313" key="1">
    <source>
        <dbReference type="EMBL" id="KAJ8485039.1"/>
    </source>
</evidence>
<comment type="caution">
    <text evidence="1">The sequence shown here is derived from an EMBL/GenBank/DDBJ whole genome shotgun (WGS) entry which is preliminary data.</text>
</comment>
<gene>
    <name evidence="1" type="ORF">OPV22_017524</name>
</gene>
<keyword evidence="2" id="KW-1185">Reference proteome</keyword>
<dbReference type="EMBL" id="JAQQAF010000005">
    <property type="protein sequence ID" value="KAJ8485039.1"/>
    <property type="molecule type" value="Genomic_DNA"/>
</dbReference>